<dbReference type="Gene3D" id="3.40.50.1980">
    <property type="entry name" value="Nitrogenase molybdenum iron protein domain"/>
    <property type="match status" value="2"/>
</dbReference>
<dbReference type="EMBL" id="WSFT01000028">
    <property type="protein sequence ID" value="MBS4538104.1"/>
    <property type="molecule type" value="Genomic_DNA"/>
</dbReference>
<evidence type="ECO:0000256" key="1">
    <source>
        <dbReference type="ARBA" id="ARBA00011028"/>
    </source>
</evidence>
<dbReference type="PROSITE" id="PS51257">
    <property type="entry name" value="PROKAR_LIPOPROTEIN"/>
    <property type="match status" value="1"/>
</dbReference>
<dbReference type="PANTHER" id="PTHR42953:SF3">
    <property type="entry name" value="HIGH-AFFINITY ZINC UPTAKE SYSTEM PROTEIN ZNUA"/>
    <property type="match status" value="1"/>
</dbReference>
<dbReference type="PANTHER" id="PTHR42953">
    <property type="entry name" value="HIGH-AFFINITY ZINC UPTAKE SYSTEM PROTEIN ZNUA-RELATED"/>
    <property type="match status" value="1"/>
</dbReference>
<reference evidence="6" key="1">
    <citation type="submission" date="2019-12" db="EMBL/GenBank/DDBJ databases">
        <title>Clostridiaceae gen. nov. sp. nov., isolated from sediment in Xinjiang, China.</title>
        <authorList>
            <person name="Zhang R."/>
        </authorList>
    </citation>
    <scope>NUCLEOTIDE SEQUENCE</scope>
    <source>
        <strain evidence="6">D2Q-11</strain>
    </source>
</reference>
<feature type="compositionally biased region" description="Basic and acidic residues" evidence="4">
    <location>
        <begin position="130"/>
        <end position="142"/>
    </location>
</feature>
<feature type="chain" id="PRO_5039015908" evidence="5">
    <location>
        <begin position="24"/>
        <end position="314"/>
    </location>
</feature>
<evidence type="ECO:0000256" key="3">
    <source>
        <dbReference type="ARBA" id="ARBA00022729"/>
    </source>
</evidence>
<dbReference type="Proteomes" id="UP000724672">
    <property type="component" value="Unassembled WGS sequence"/>
</dbReference>
<dbReference type="Pfam" id="PF01297">
    <property type="entry name" value="ZnuA"/>
    <property type="match status" value="1"/>
</dbReference>
<keyword evidence="7" id="KW-1185">Reference proteome</keyword>
<dbReference type="SUPFAM" id="SSF53807">
    <property type="entry name" value="Helical backbone' metal receptor"/>
    <property type="match status" value="1"/>
</dbReference>
<dbReference type="InterPro" id="IPR006127">
    <property type="entry name" value="ZnuA-like"/>
</dbReference>
<feature type="signal peptide" evidence="5">
    <location>
        <begin position="1"/>
        <end position="23"/>
    </location>
</feature>
<proteinExistence type="inferred from homology"/>
<dbReference type="GO" id="GO:0030001">
    <property type="term" value="P:metal ion transport"/>
    <property type="evidence" value="ECO:0007669"/>
    <property type="project" value="InterPro"/>
</dbReference>
<dbReference type="RefSeq" id="WP_203366025.1">
    <property type="nucleotide sequence ID" value="NZ_WSFT01000028.1"/>
</dbReference>
<comment type="caution">
    <text evidence="6">The sequence shown here is derived from an EMBL/GenBank/DDBJ whole genome shotgun (WGS) entry which is preliminary data.</text>
</comment>
<comment type="similarity">
    <text evidence="1">Belongs to the bacterial solute-binding protein 9 family.</text>
</comment>
<evidence type="ECO:0000313" key="6">
    <source>
        <dbReference type="EMBL" id="MBS4538104.1"/>
    </source>
</evidence>
<keyword evidence="2" id="KW-0813">Transport</keyword>
<accession>A0A942Z8K7</accession>
<gene>
    <name evidence="6" type="ORF">GOQ27_06500</name>
</gene>
<evidence type="ECO:0000256" key="5">
    <source>
        <dbReference type="SAM" id="SignalP"/>
    </source>
</evidence>
<protein>
    <submittedName>
        <fullName evidence="6">Zinc ABC transporter substrate-binding protein</fullName>
    </submittedName>
</protein>
<evidence type="ECO:0000256" key="2">
    <source>
        <dbReference type="ARBA" id="ARBA00022448"/>
    </source>
</evidence>
<feature type="region of interest" description="Disordered" evidence="4">
    <location>
        <begin position="130"/>
        <end position="159"/>
    </location>
</feature>
<keyword evidence="3 5" id="KW-0732">Signal</keyword>
<organism evidence="6 7">
    <name type="scientific">Anaeromonas frigoriresistens</name>
    <dbReference type="NCBI Taxonomy" id="2683708"/>
    <lineage>
        <taxon>Bacteria</taxon>
        <taxon>Bacillati</taxon>
        <taxon>Bacillota</taxon>
        <taxon>Tissierellia</taxon>
        <taxon>Tissierellales</taxon>
        <taxon>Thermohalobacteraceae</taxon>
        <taxon>Anaeromonas</taxon>
    </lineage>
</organism>
<dbReference type="InterPro" id="IPR050492">
    <property type="entry name" value="Bact_metal-bind_prot9"/>
</dbReference>
<evidence type="ECO:0000313" key="7">
    <source>
        <dbReference type="Proteomes" id="UP000724672"/>
    </source>
</evidence>
<dbReference type="AlphaFoldDB" id="A0A942Z8K7"/>
<dbReference type="GO" id="GO:0046872">
    <property type="term" value="F:metal ion binding"/>
    <property type="evidence" value="ECO:0007669"/>
    <property type="project" value="InterPro"/>
</dbReference>
<name>A0A942Z8K7_9FIRM</name>
<evidence type="ECO:0000256" key="4">
    <source>
        <dbReference type="SAM" id="MobiDB-lite"/>
    </source>
</evidence>
<sequence length="314" mass="35770">MKRIITISILILSLIVISTGCTSDVGNVENEENGEERPIVGVSIPPQESFIREIAKDKVEVITMIPPGNSEANYQPTPKELTKLSDANLYFSIEVPAEVNNILPNIEDFNEDIKIVYLSDIVAEVHPERNFSEDEEHSHDGEDEHEEDDHDHEGVDPHIWMSPRRSKVMVETIRDELIKLDSDNKEFYENNAKEYLSKIDKVDKEIKESVEGASQQSFIIYHPSMGYFADDYGLNMVAIEESGKEASAKKLREVIDFAKENNIKFVFYQEEFDKSQAQTIAKEIDGAAISIDTLSMDYIESMKEIAEKFKEVLQ</sequence>